<evidence type="ECO:0000313" key="3">
    <source>
        <dbReference type="Proteomes" id="UP001610432"/>
    </source>
</evidence>
<name>A0ABR4LPX4_9EURO</name>
<gene>
    <name evidence="2" type="ORF">BJX67DRAFT_372815</name>
</gene>
<dbReference type="RefSeq" id="XP_070885153.1">
    <property type="nucleotide sequence ID" value="XM_071031303.1"/>
</dbReference>
<comment type="caution">
    <text evidence="2">The sequence shown here is derived from an EMBL/GenBank/DDBJ whole genome shotgun (WGS) entry which is preliminary data.</text>
</comment>
<protein>
    <submittedName>
        <fullName evidence="2">Uncharacterized protein</fullName>
    </submittedName>
</protein>
<keyword evidence="3" id="KW-1185">Reference proteome</keyword>
<sequence>MTEENPTNENFEEVIQKTHVTYLQRVNQQASQMIKTTLAESNLHAEQLHWERVAHIQTQQELEIERRLHQEAASTVARLERELLVSKTACSAIQRALSLEKATAEEMAAELDRTQRKFHLVDMLVDTMLLEEDSQLKISDRSRQITDVILDLERQMEERYRTKLQEKDEQISRLERQSP</sequence>
<organism evidence="2 3">
    <name type="scientific">Aspergillus lucknowensis</name>
    <dbReference type="NCBI Taxonomy" id="176173"/>
    <lineage>
        <taxon>Eukaryota</taxon>
        <taxon>Fungi</taxon>
        <taxon>Dikarya</taxon>
        <taxon>Ascomycota</taxon>
        <taxon>Pezizomycotina</taxon>
        <taxon>Eurotiomycetes</taxon>
        <taxon>Eurotiomycetidae</taxon>
        <taxon>Eurotiales</taxon>
        <taxon>Aspergillaceae</taxon>
        <taxon>Aspergillus</taxon>
        <taxon>Aspergillus subgen. Nidulantes</taxon>
    </lineage>
</organism>
<proteinExistence type="predicted"/>
<dbReference type="GeneID" id="98146375"/>
<evidence type="ECO:0000313" key="2">
    <source>
        <dbReference type="EMBL" id="KAL2866174.1"/>
    </source>
</evidence>
<reference evidence="2 3" key="1">
    <citation type="submission" date="2024-07" db="EMBL/GenBank/DDBJ databases">
        <title>Section-level genome sequencing and comparative genomics of Aspergillus sections Usti and Cavernicolus.</title>
        <authorList>
            <consortium name="Lawrence Berkeley National Laboratory"/>
            <person name="Nybo J.L."/>
            <person name="Vesth T.C."/>
            <person name="Theobald S."/>
            <person name="Frisvad J.C."/>
            <person name="Larsen T.O."/>
            <person name="Kjaerboelling I."/>
            <person name="Rothschild-Mancinelli K."/>
            <person name="Lyhne E.K."/>
            <person name="Kogle M.E."/>
            <person name="Barry K."/>
            <person name="Clum A."/>
            <person name="Na H."/>
            <person name="Ledsgaard L."/>
            <person name="Lin J."/>
            <person name="Lipzen A."/>
            <person name="Kuo A."/>
            <person name="Riley R."/>
            <person name="Mondo S."/>
            <person name="Labutti K."/>
            <person name="Haridas S."/>
            <person name="Pangalinan J."/>
            <person name="Salamov A.A."/>
            <person name="Simmons B.A."/>
            <person name="Magnuson J.K."/>
            <person name="Chen J."/>
            <person name="Drula E."/>
            <person name="Henrissat B."/>
            <person name="Wiebenga A."/>
            <person name="Lubbers R.J."/>
            <person name="Gomes A.C."/>
            <person name="Macurrencykelacurrency M.R."/>
            <person name="Stajich J."/>
            <person name="Grigoriev I.V."/>
            <person name="Mortensen U.H."/>
            <person name="De Vries R.P."/>
            <person name="Baker S.E."/>
            <person name="Andersen M.R."/>
        </authorList>
    </citation>
    <scope>NUCLEOTIDE SEQUENCE [LARGE SCALE GENOMIC DNA]</scope>
    <source>
        <strain evidence="2 3">CBS 449.75</strain>
    </source>
</reference>
<evidence type="ECO:0000256" key="1">
    <source>
        <dbReference type="SAM" id="Coils"/>
    </source>
</evidence>
<accession>A0ABR4LPX4</accession>
<feature type="coiled-coil region" evidence="1">
    <location>
        <begin position="62"/>
        <end position="117"/>
    </location>
</feature>
<dbReference type="Proteomes" id="UP001610432">
    <property type="component" value="Unassembled WGS sequence"/>
</dbReference>
<dbReference type="EMBL" id="JBFXLQ010000027">
    <property type="protein sequence ID" value="KAL2866174.1"/>
    <property type="molecule type" value="Genomic_DNA"/>
</dbReference>
<keyword evidence="1" id="KW-0175">Coiled coil</keyword>